<evidence type="ECO:0000256" key="1">
    <source>
        <dbReference type="ARBA" id="ARBA00022837"/>
    </source>
</evidence>
<proteinExistence type="predicted"/>
<dbReference type="PROSITE" id="PS00018">
    <property type="entry name" value="EF_HAND_1"/>
    <property type="match status" value="1"/>
</dbReference>
<keyword evidence="2" id="KW-0732">Signal</keyword>
<dbReference type="Gene3D" id="1.10.238.10">
    <property type="entry name" value="EF-hand"/>
    <property type="match status" value="1"/>
</dbReference>
<evidence type="ECO:0000313" key="3">
    <source>
        <dbReference type="EMBL" id="KAJ7042780.1"/>
    </source>
</evidence>
<comment type="caution">
    <text evidence="3">The sequence shown here is derived from an EMBL/GenBank/DDBJ whole genome shotgun (WGS) entry which is preliminary data.</text>
</comment>
<evidence type="ECO:0008006" key="5">
    <source>
        <dbReference type="Google" id="ProtNLM"/>
    </source>
</evidence>
<accession>A0AAD6TCD8</accession>
<dbReference type="EMBL" id="JARJCM010000011">
    <property type="protein sequence ID" value="KAJ7042780.1"/>
    <property type="molecule type" value="Genomic_DNA"/>
</dbReference>
<dbReference type="InterPro" id="IPR011992">
    <property type="entry name" value="EF-hand-dom_pair"/>
</dbReference>
<reference evidence="3" key="1">
    <citation type="submission" date="2023-03" db="EMBL/GenBank/DDBJ databases">
        <title>Massive genome expansion in bonnet fungi (Mycena s.s.) driven by repeated elements and novel gene families across ecological guilds.</title>
        <authorList>
            <consortium name="Lawrence Berkeley National Laboratory"/>
            <person name="Harder C.B."/>
            <person name="Miyauchi S."/>
            <person name="Viragh M."/>
            <person name="Kuo A."/>
            <person name="Thoen E."/>
            <person name="Andreopoulos B."/>
            <person name="Lu D."/>
            <person name="Skrede I."/>
            <person name="Drula E."/>
            <person name="Henrissat B."/>
            <person name="Morin E."/>
            <person name="Kohler A."/>
            <person name="Barry K."/>
            <person name="LaButti K."/>
            <person name="Morin E."/>
            <person name="Salamov A."/>
            <person name="Lipzen A."/>
            <person name="Mereny Z."/>
            <person name="Hegedus B."/>
            <person name="Baldrian P."/>
            <person name="Stursova M."/>
            <person name="Weitz H."/>
            <person name="Taylor A."/>
            <person name="Grigoriev I.V."/>
            <person name="Nagy L.G."/>
            <person name="Martin F."/>
            <person name="Kauserud H."/>
        </authorList>
    </citation>
    <scope>NUCLEOTIDE SEQUENCE</scope>
    <source>
        <strain evidence="3">CBHHK200</strain>
    </source>
</reference>
<sequence length="273" mass="29787">MRLAFVLPFTSTLLGLLASLPQSSLVTAICCPCNIYGTCGDTSGCEAWSCCSVARCNILCCNCDGPCKGGNGKLDLVQDNVDAILQTDVDADKSTCSDRLAVMDVNRDGRLSFLEWAQSRDHFAGLGLQTLAERWAEFDWEGKGYLTAEEAFERKPRGLHVQDSDDAETAQNTLHVQESDDTLAPLSSNSWKFEWFNIVSCSSGRTTYTGTAVKSCTTADKIVSLRFTATGFKACTYAEKECKGSKSMWDSGSQCYSRVNHKSFKIIAASDQC</sequence>
<organism evidence="3 4">
    <name type="scientific">Mycena alexandri</name>
    <dbReference type="NCBI Taxonomy" id="1745969"/>
    <lineage>
        <taxon>Eukaryota</taxon>
        <taxon>Fungi</taxon>
        <taxon>Dikarya</taxon>
        <taxon>Basidiomycota</taxon>
        <taxon>Agaricomycotina</taxon>
        <taxon>Agaricomycetes</taxon>
        <taxon>Agaricomycetidae</taxon>
        <taxon>Agaricales</taxon>
        <taxon>Marasmiineae</taxon>
        <taxon>Mycenaceae</taxon>
        <taxon>Mycena</taxon>
    </lineage>
</organism>
<dbReference type="AlphaFoldDB" id="A0AAD6TCD8"/>
<gene>
    <name evidence="3" type="ORF">C8F04DRAFT_1074758</name>
</gene>
<dbReference type="Proteomes" id="UP001218188">
    <property type="component" value="Unassembled WGS sequence"/>
</dbReference>
<feature type="signal peptide" evidence="2">
    <location>
        <begin position="1"/>
        <end position="28"/>
    </location>
</feature>
<keyword evidence="4" id="KW-1185">Reference proteome</keyword>
<protein>
    <recommendedName>
        <fullName evidence="5">EF-hand domain-containing protein</fullName>
    </recommendedName>
</protein>
<name>A0AAD6TCD8_9AGAR</name>
<evidence type="ECO:0000313" key="4">
    <source>
        <dbReference type="Proteomes" id="UP001218188"/>
    </source>
</evidence>
<dbReference type="SUPFAM" id="SSF47473">
    <property type="entry name" value="EF-hand"/>
    <property type="match status" value="1"/>
</dbReference>
<dbReference type="InterPro" id="IPR018247">
    <property type="entry name" value="EF_Hand_1_Ca_BS"/>
</dbReference>
<feature type="chain" id="PRO_5042018326" description="EF-hand domain-containing protein" evidence="2">
    <location>
        <begin position="29"/>
        <end position="273"/>
    </location>
</feature>
<evidence type="ECO:0000256" key="2">
    <source>
        <dbReference type="SAM" id="SignalP"/>
    </source>
</evidence>
<keyword evidence="1" id="KW-0106">Calcium</keyword>